<reference evidence="1" key="1">
    <citation type="journal article" date="2020" name="Stud. Mycol.">
        <title>101 Dothideomycetes genomes: a test case for predicting lifestyles and emergence of pathogens.</title>
        <authorList>
            <person name="Haridas S."/>
            <person name="Albert R."/>
            <person name="Binder M."/>
            <person name="Bloem J."/>
            <person name="Labutti K."/>
            <person name="Salamov A."/>
            <person name="Andreopoulos B."/>
            <person name="Baker S."/>
            <person name="Barry K."/>
            <person name="Bills G."/>
            <person name="Bluhm B."/>
            <person name="Cannon C."/>
            <person name="Castanera R."/>
            <person name="Culley D."/>
            <person name="Daum C."/>
            <person name="Ezra D."/>
            <person name="Gonzalez J."/>
            <person name="Henrissat B."/>
            <person name="Kuo A."/>
            <person name="Liang C."/>
            <person name="Lipzen A."/>
            <person name="Lutzoni F."/>
            <person name="Magnuson J."/>
            <person name="Mondo S."/>
            <person name="Nolan M."/>
            <person name="Ohm R."/>
            <person name="Pangilinan J."/>
            <person name="Park H.-J."/>
            <person name="Ramirez L."/>
            <person name="Alfaro M."/>
            <person name="Sun H."/>
            <person name="Tritt A."/>
            <person name="Yoshinaga Y."/>
            <person name="Zwiers L.-H."/>
            <person name="Turgeon B."/>
            <person name="Goodwin S."/>
            <person name="Spatafora J."/>
            <person name="Crous P."/>
            <person name="Grigoriev I."/>
        </authorList>
    </citation>
    <scope>NUCLEOTIDE SEQUENCE</scope>
    <source>
        <strain evidence="1">CBS 123094</strain>
    </source>
</reference>
<organism evidence="1 2">
    <name type="scientific">Amniculicola lignicola CBS 123094</name>
    <dbReference type="NCBI Taxonomy" id="1392246"/>
    <lineage>
        <taxon>Eukaryota</taxon>
        <taxon>Fungi</taxon>
        <taxon>Dikarya</taxon>
        <taxon>Ascomycota</taxon>
        <taxon>Pezizomycotina</taxon>
        <taxon>Dothideomycetes</taxon>
        <taxon>Pleosporomycetidae</taxon>
        <taxon>Pleosporales</taxon>
        <taxon>Amniculicolaceae</taxon>
        <taxon>Amniculicola</taxon>
    </lineage>
</organism>
<keyword evidence="2" id="KW-1185">Reference proteome</keyword>
<protein>
    <submittedName>
        <fullName evidence="1">Uncharacterized protein</fullName>
    </submittedName>
</protein>
<sequence length="259" mass="30031">MLGPQGLALMRGIPSALCIESLKLSCLALYCDISPTFDIKMVSHRSRNTSMDTNITDVAIHKGGPLEVLPKKFSTKYKRYYQQYLDTKGEWQWHGFSNLHIPGRVLRSKYRRGPWSISAVIVIEDLYETHYTVCATVYIQIEEDGTEIWYMGAVPKSAPHAYAFNEKTHNRGETPRKIINCMTWDRRIVDVSFGLNNEVGQLPHMKECDEICHLDYMEEVEEIGRVVPEQLNLFIECIKKNNKCRLPWNSFSLKVFRYD</sequence>
<dbReference type="Proteomes" id="UP000799779">
    <property type="component" value="Unassembled WGS sequence"/>
</dbReference>
<proteinExistence type="predicted"/>
<dbReference type="AlphaFoldDB" id="A0A6A5WFY1"/>
<name>A0A6A5WFY1_9PLEO</name>
<evidence type="ECO:0000313" key="2">
    <source>
        <dbReference type="Proteomes" id="UP000799779"/>
    </source>
</evidence>
<accession>A0A6A5WFY1</accession>
<dbReference type="EMBL" id="ML977599">
    <property type="protein sequence ID" value="KAF1999061.1"/>
    <property type="molecule type" value="Genomic_DNA"/>
</dbReference>
<evidence type="ECO:0000313" key="1">
    <source>
        <dbReference type="EMBL" id="KAF1999061.1"/>
    </source>
</evidence>
<gene>
    <name evidence="1" type="ORF">P154DRAFT_602303</name>
</gene>